<organism evidence="1 2">
    <name type="scientific">Panagrolaimus sp. JU765</name>
    <dbReference type="NCBI Taxonomy" id="591449"/>
    <lineage>
        <taxon>Eukaryota</taxon>
        <taxon>Metazoa</taxon>
        <taxon>Ecdysozoa</taxon>
        <taxon>Nematoda</taxon>
        <taxon>Chromadorea</taxon>
        <taxon>Rhabditida</taxon>
        <taxon>Tylenchina</taxon>
        <taxon>Panagrolaimomorpha</taxon>
        <taxon>Panagrolaimoidea</taxon>
        <taxon>Panagrolaimidae</taxon>
        <taxon>Panagrolaimus</taxon>
    </lineage>
</organism>
<accession>A0AC34PUN2</accession>
<reference evidence="2" key="1">
    <citation type="submission" date="2022-11" db="UniProtKB">
        <authorList>
            <consortium name="WormBaseParasite"/>
        </authorList>
    </citation>
    <scope>IDENTIFICATION</scope>
</reference>
<protein>
    <submittedName>
        <fullName evidence="2">Trehalase</fullName>
    </submittedName>
</protein>
<dbReference type="Proteomes" id="UP000887576">
    <property type="component" value="Unplaced"/>
</dbReference>
<dbReference type="WBParaSite" id="JU765_v2.g10152.t1">
    <property type="protein sequence ID" value="JU765_v2.g10152.t1"/>
    <property type="gene ID" value="JU765_v2.g10152"/>
</dbReference>
<sequence length="579" mass="67065">MPHNIYCQGSLLAAVQTARLFGDCKHFVDMPLKRDPELTLRNWDELMNKVGVDVIDPAVLTAFVNEHFEQPGDELEEHEPSDFQNNVTSFAKIADPAYRTWAMELHRKWPTLCRRVSRKVFSNPERYSLIPLPNPFVVPGGRFREMYYWDSFFTIKGLIASQMYSTVRQMIENMGWLIENFGFVPNGNRIYYLNRSQPPLLTWCVDAYYQATGDTEFLQRAMTWLEREMQFFVDNRRILKPDWKTHLFRYHVVAFGPRPESYREDVESAEHIADAPGKLRLWGDIMAAAESGRDFSARWFHADGPMANQMGSTRTSSVLPVDLNSIICGNLRTFADFYKILGMSKESEVALNQYKLMRETIHQVFWNENHSCWFDYDLDKNEHICTYYDTNFFPLMTGIAHDEFDPEKFQAYLKTAGVLEFPGGIPSSLIASGHQWDYPFNFPSTTWVMIEGLRMNKMPELAKSVAEKWVRRNYDMWINNGGRMFEKYNVATLCYKAFGGGGEYELQEGFGWTNGVILDLLLKYGNDLFWEKHEHFEPDCKCCTTTTETSTTTTAPQDSFAHCGLEDNIMVNCGILQKA</sequence>
<name>A0AC34PUN2_9BILA</name>
<evidence type="ECO:0000313" key="1">
    <source>
        <dbReference type="Proteomes" id="UP000887576"/>
    </source>
</evidence>
<proteinExistence type="predicted"/>
<evidence type="ECO:0000313" key="2">
    <source>
        <dbReference type="WBParaSite" id="JU765_v2.g10152.t1"/>
    </source>
</evidence>